<reference evidence="3 4" key="1">
    <citation type="submission" date="2017-04" db="EMBL/GenBank/DDBJ databases">
        <title>Complete Genome Sequence of Streptomyces gilvosporeus F607, a Capable Producer of Natamycin.</title>
        <authorList>
            <person name="Zong G."/>
            <person name="Zhong C."/>
            <person name="Fu J."/>
            <person name="Qin R."/>
            <person name="Cao G."/>
        </authorList>
    </citation>
    <scope>NUCLEOTIDE SEQUENCE [LARGE SCALE GENOMIC DNA]</scope>
    <source>
        <strain evidence="3 4">F607</strain>
    </source>
</reference>
<evidence type="ECO:0000313" key="3">
    <source>
        <dbReference type="EMBL" id="ARF57368.1"/>
    </source>
</evidence>
<proteinExistence type="predicted"/>
<protein>
    <recommendedName>
        <fullName evidence="2">N-acetyltransferase domain-containing protein</fullName>
    </recommendedName>
</protein>
<gene>
    <name evidence="3" type="ORF">B1H19_27175</name>
</gene>
<name>A0A1V0TX49_9ACTN</name>
<accession>A0A1V0TX49</accession>
<dbReference type="Pfam" id="PF00583">
    <property type="entry name" value="Acetyltransf_1"/>
    <property type="match status" value="1"/>
</dbReference>
<evidence type="ECO:0000313" key="4">
    <source>
        <dbReference type="Proteomes" id="UP000192726"/>
    </source>
</evidence>
<dbReference type="Gene3D" id="3.40.630.30">
    <property type="match status" value="1"/>
</dbReference>
<dbReference type="PROSITE" id="PS51186">
    <property type="entry name" value="GNAT"/>
    <property type="match status" value="1"/>
</dbReference>
<dbReference type="Proteomes" id="UP000192726">
    <property type="component" value="Chromosome"/>
</dbReference>
<dbReference type="InterPro" id="IPR000182">
    <property type="entry name" value="GNAT_dom"/>
</dbReference>
<dbReference type="KEGG" id="sgv:B1H19_27175"/>
<evidence type="ECO:0000259" key="2">
    <source>
        <dbReference type="PROSITE" id="PS51186"/>
    </source>
</evidence>
<dbReference type="AlphaFoldDB" id="A0A1V0TX49"/>
<dbReference type="GO" id="GO:0016747">
    <property type="term" value="F:acyltransferase activity, transferring groups other than amino-acyl groups"/>
    <property type="evidence" value="ECO:0007669"/>
    <property type="project" value="InterPro"/>
</dbReference>
<dbReference type="InterPro" id="IPR016181">
    <property type="entry name" value="Acyl_CoA_acyltransferase"/>
</dbReference>
<dbReference type="SUPFAM" id="SSF55729">
    <property type="entry name" value="Acyl-CoA N-acyltransferases (Nat)"/>
    <property type="match status" value="1"/>
</dbReference>
<feature type="domain" description="N-acetyltransferase" evidence="2">
    <location>
        <begin position="1"/>
        <end position="186"/>
    </location>
</feature>
<dbReference type="STRING" id="553510.B1H19_27175"/>
<sequence>MFLRRLTRWQAETQRESVAGLYAAAHRDPPAAAHALQREDFLRRFTGHDIQRPGFEMVIGSDPAPAGCCYGYPADREGEWPGTYAAGPWGDRVPPGEVGEAAAAGRLFLVAGLMVLPAYRRTGVATRLMQTLLLRSTATLALAVIAADNAPARAAFRSWGWRPWDGGPSGDGPAGPQPEAWIRPLP</sequence>
<organism evidence="3 4">
    <name type="scientific">Streptomyces gilvosporeus</name>
    <dbReference type="NCBI Taxonomy" id="553510"/>
    <lineage>
        <taxon>Bacteria</taxon>
        <taxon>Bacillati</taxon>
        <taxon>Actinomycetota</taxon>
        <taxon>Actinomycetes</taxon>
        <taxon>Kitasatosporales</taxon>
        <taxon>Streptomycetaceae</taxon>
        <taxon>Streptomyces</taxon>
    </lineage>
</organism>
<feature type="region of interest" description="Disordered" evidence="1">
    <location>
        <begin position="164"/>
        <end position="186"/>
    </location>
</feature>
<dbReference type="EMBL" id="CP020569">
    <property type="protein sequence ID" value="ARF57368.1"/>
    <property type="molecule type" value="Genomic_DNA"/>
</dbReference>
<evidence type="ECO:0000256" key="1">
    <source>
        <dbReference type="SAM" id="MobiDB-lite"/>
    </source>
</evidence>
<keyword evidence="4" id="KW-1185">Reference proteome</keyword>